<dbReference type="STRING" id="50429.A0A2B4RR65"/>
<keyword evidence="3" id="KW-0732">Signal</keyword>
<organism evidence="6 7">
    <name type="scientific">Stylophora pistillata</name>
    <name type="common">Smooth cauliflower coral</name>
    <dbReference type="NCBI Taxonomy" id="50429"/>
    <lineage>
        <taxon>Eukaryota</taxon>
        <taxon>Metazoa</taxon>
        <taxon>Cnidaria</taxon>
        <taxon>Anthozoa</taxon>
        <taxon>Hexacorallia</taxon>
        <taxon>Scleractinia</taxon>
        <taxon>Astrocoeniina</taxon>
        <taxon>Pocilloporidae</taxon>
        <taxon>Stylophora</taxon>
    </lineage>
</organism>
<evidence type="ECO:0000256" key="2">
    <source>
        <dbReference type="SAM" id="Phobius"/>
    </source>
</evidence>
<dbReference type="InterPro" id="IPR012337">
    <property type="entry name" value="RNaseH-like_sf"/>
</dbReference>
<feature type="transmembrane region" description="Helical" evidence="2">
    <location>
        <begin position="1029"/>
        <end position="1047"/>
    </location>
</feature>
<dbReference type="PANTHER" id="PTHR46289:SF14">
    <property type="entry name" value="DUF4371 DOMAIN-CONTAINING PROTEIN"/>
    <property type="match status" value="1"/>
</dbReference>
<dbReference type="OrthoDB" id="549017at2759"/>
<dbReference type="Pfam" id="PF05699">
    <property type="entry name" value="Dimer_Tnp_hAT"/>
    <property type="match status" value="1"/>
</dbReference>
<feature type="domain" description="DUF4371" evidence="5">
    <location>
        <begin position="93"/>
        <end position="196"/>
    </location>
</feature>
<feature type="chain" id="PRO_5012857785" evidence="3">
    <location>
        <begin position="17"/>
        <end position="1335"/>
    </location>
</feature>
<dbReference type="Pfam" id="PF06728">
    <property type="entry name" value="PIG-U"/>
    <property type="match status" value="1"/>
</dbReference>
<keyword evidence="2" id="KW-1133">Transmembrane helix</keyword>
<keyword evidence="7" id="KW-1185">Reference proteome</keyword>
<proteinExistence type="predicted"/>
<dbReference type="SUPFAM" id="SSF53098">
    <property type="entry name" value="Ribonuclease H-like"/>
    <property type="match status" value="1"/>
</dbReference>
<sequence>MYICFLLSLCLGIVKTASPKTCKKVIVQQEQLYYLVDAIVDLLMAEDSEDECIILKTIRDPFVMKPDELFYSNEKYREKKTEAIDSLRKLLRFIVECKLEEKMRKEIRDSKYFSIMSDEAADISNKENLSVVIRFLDSTKTVREEFVGFYLCEDGTTGAAIKDLIISAVTDLGLSMNDCRGQCYDGAGNMSGRLNGASSLIRAQHDKAIYVHCMNHRLNLCVADTCQLPLVRNMMDVVRKISEFFDNSPKRQQHLISKIGALIPAANHFVLVNVCKTRWIERIDGMDRIVELLHPVVATLEDISMNRNAPGCGNWNHNSRNDAQALINAITFPFIVTLVIVRHILDLTRPLTVRLQKKAMDLLKAKEEIVLLKSVLRDMQTDIDTRHHALYEEAVTLARLVSVQPSMPRINQRQVHRNNAPAPTPEYYYRINLTTDFLNHALMQLNSRFEDDVFVCYKGFSVIPSILLATDPIWKDNVREFCNHYRQDLPNYAGLAAELMLWERMWKSKNDRREEIPDSIATTLEQIDKGAYVNVYTILQILITIPISSASCERSISTLRNLKTYLRNAMVQDRLNGLALINSNTPDGTEGGAIHSEETAGLADEDKIYEKFDAGNEDEQCYFILLFVKFPAEPSTYTQGTQTVVEELAEQLRVDDEVTLAAERLGLPLDEVDDHESDESDYYSDFEDVMKEVQSEASWFLQFFASNMSYVDCDFYKWIPSLELRVDSPCKTKWTAKQVLATQHADPSDDDSQPGLAIEFMPAPPNGAEPQVPGSTTSRNKSTADESGTDDRLPVGPVRVNCHLQLAGVKPTYFTSKATSLPQTRREEEEEEEDGKNELISTFSYPIGSQLVLAPSKKSGGYSYRNISAERLDKAAVVFIEAILGILESKAVKATYSAEIPIDHDILRHIFRGRGTLPGDVIAMVYEITDFSKLCLPSYWYYYLNELGQGIAMEKGIPIPFTALTRDSSPVKDWLTNRIELSTPLTAWNRVQEGLSLINHGISPYSGDVVHETPLVLAIFLGLQQISEVLFPLLFVVGDLLVGWLLYKLASLHCQMLLKEQALNLKSYAKSVEPILLKEEALQNVPLLVSSIYLLNPYSIGSCVAHTTVVFTNLAVGTALLFSLRGNTMLSTLGVAAGTYHSLYPITLLAPVVLTLMKVSSIDVQFNKKTIIFVSQVIGSFLVWTLLLLGMSYQLFNSWDFLLATHGFMNSPTFLACMLCSVMAVMKSYPGLGDAALPLALLALWVHIFPYLRNTLLVMCMLICSSFLAPVFWQLWIYAGSANANFFFAITLAYSTAQILLTSDVFFAFLRREYDLYHGVYPPVIKGEPASITLR</sequence>
<evidence type="ECO:0000256" key="3">
    <source>
        <dbReference type="SAM" id="SignalP"/>
    </source>
</evidence>
<protein>
    <submittedName>
        <fullName evidence="6">Phosphatidylinositol glycan anchor biosynthesis class U protein</fullName>
    </submittedName>
</protein>
<evidence type="ECO:0000259" key="4">
    <source>
        <dbReference type="Pfam" id="PF05699"/>
    </source>
</evidence>
<feature type="transmembrane region" description="Helical" evidence="2">
    <location>
        <begin position="1256"/>
        <end position="1279"/>
    </location>
</feature>
<evidence type="ECO:0000259" key="5">
    <source>
        <dbReference type="Pfam" id="PF14291"/>
    </source>
</evidence>
<feature type="transmembrane region" description="Helical" evidence="2">
    <location>
        <begin position="1103"/>
        <end position="1122"/>
    </location>
</feature>
<feature type="signal peptide" evidence="3">
    <location>
        <begin position="1"/>
        <end position="16"/>
    </location>
</feature>
<evidence type="ECO:0000313" key="6">
    <source>
        <dbReference type="EMBL" id="PFX20934.1"/>
    </source>
</evidence>
<feature type="transmembrane region" description="Helical" evidence="2">
    <location>
        <begin position="1171"/>
        <end position="1195"/>
    </location>
</feature>
<accession>A0A2B4RR65</accession>
<feature type="region of interest" description="Disordered" evidence="1">
    <location>
        <begin position="817"/>
        <end position="837"/>
    </location>
</feature>
<keyword evidence="2" id="KW-0812">Transmembrane</keyword>
<feature type="transmembrane region" description="Helical" evidence="2">
    <location>
        <begin position="1232"/>
        <end position="1250"/>
    </location>
</feature>
<evidence type="ECO:0000256" key="1">
    <source>
        <dbReference type="SAM" id="MobiDB-lite"/>
    </source>
</evidence>
<reference evidence="7" key="1">
    <citation type="journal article" date="2017" name="bioRxiv">
        <title>Comparative analysis of the genomes of Stylophora pistillata and Acropora digitifera provides evidence for extensive differences between species of corals.</title>
        <authorList>
            <person name="Voolstra C.R."/>
            <person name="Li Y."/>
            <person name="Liew Y.J."/>
            <person name="Baumgarten S."/>
            <person name="Zoccola D."/>
            <person name="Flot J.-F."/>
            <person name="Tambutte S."/>
            <person name="Allemand D."/>
            <person name="Aranda M."/>
        </authorList>
    </citation>
    <scope>NUCLEOTIDE SEQUENCE [LARGE SCALE GENOMIC DNA]</scope>
</reference>
<dbReference type="InterPro" id="IPR052958">
    <property type="entry name" value="IFN-induced_PKR_regulator"/>
</dbReference>
<name>A0A2B4RR65_STYPI</name>
<dbReference type="EMBL" id="LSMT01000298">
    <property type="protein sequence ID" value="PFX20934.1"/>
    <property type="molecule type" value="Genomic_DNA"/>
</dbReference>
<dbReference type="Pfam" id="PF14291">
    <property type="entry name" value="DUF4371"/>
    <property type="match status" value="1"/>
</dbReference>
<dbReference type="Proteomes" id="UP000225706">
    <property type="component" value="Unassembled WGS sequence"/>
</dbReference>
<dbReference type="GO" id="GO:0046983">
    <property type="term" value="F:protein dimerization activity"/>
    <property type="evidence" value="ECO:0007669"/>
    <property type="project" value="InterPro"/>
</dbReference>
<feature type="domain" description="HAT C-terminal dimerisation" evidence="4">
    <location>
        <begin position="530"/>
        <end position="584"/>
    </location>
</feature>
<keyword evidence="2" id="KW-0472">Membrane</keyword>
<comment type="caution">
    <text evidence="6">The sequence shown here is derived from an EMBL/GenBank/DDBJ whole genome shotgun (WGS) entry which is preliminary data.</text>
</comment>
<feature type="region of interest" description="Disordered" evidence="1">
    <location>
        <begin position="741"/>
        <end position="795"/>
    </location>
</feature>
<dbReference type="InterPro" id="IPR025398">
    <property type="entry name" value="DUF4371"/>
</dbReference>
<gene>
    <name evidence="6" type="primary">PIGU</name>
    <name evidence="6" type="ORF">AWC38_SpisGene14598</name>
</gene>
<dbReference type="PANTHER" id="PTHR46289">
    <property type="entry name" value="52 KDA REPRESSOR OF THE INHIBITOR OF THE PROTEIN KINASE-LIKE PROTEIN-RELATED"/>
    <property type="match status" value="1"/>
</dbReference>
<feature type="transmembrane region" description="Helical" evidence="2">
    <location>
        <begin position="1286"/>
        <end position="1310"/>
    </location>
</feature>
<feature type="transmembrane region" description="Helical" evidence="2">
    <location>
        <begin position="1142"/>
        <end position="1159"/>
    </location>
</feature>
<dbReference type="InterPro" id="IPR008906">
    <property type="entry name" value="HATC_C_dom"/>
</dbReference>
<evidence type="ECO:0000313" key="7">
    <source>
        <dbReference type="Proteomes" id="UP000225706"/>
    </source>
</evidence>